<dbReference type="GO" id="GO:0034976">
    <property type="term" value="P:response to endoplasmic reticulum stress"/>
    <property type="evidence" value="ECO:0007669"/>
    <property type="project" value="TreeGrafter"/>
</dbReference>
<keyword evidence="6" id="KW-0677">Repeat</keyword>
<evidence type="ECO:0000313" key="19">
    <source>
        <dbReference type="EMBL" id="EPQ15962.1"/>
    </source>
</evidence>
<evidence type="ECO:0000256" key="8">
    <source>
        <dbReference type="ARBA" id="ARBA00022824"/>
    </source>
</evidence>
<dbReference type="InterPro" id="IPR019523">
    <property type="entry name" value="Prot_Pase1_reg-su15A/B_C"/>
</dbReference>
<evidence type="ECO:0000256" key="1">
    <source>
        <dbReference type="ARBA" id="ARBA00004397"/>
    </source>
</evidence>
<dbReference type="PANTHER" id="PTHR16489:SF14">
    <property type="entry name" value="PROTEIN PHOSPHATASE 1 REGULATORY SUBUNIT 15A"/>
    <property type="match status" value="1"/>
</dbReference>
<feature type="compositionally biased region" description="Acidic residues" evidence="17">
    <location>
        <begin position="361"/>
        <end position="381"/>
    </location>
</feature>
<evidence type="ECO:0000256" key="10">
    <source>
        <dbReference type="ARBA" id="ARBA00022845"/>
    </source>
</evidence>
<organism evidence="19 20">
    <name type="scientific">Myotis brandtii</name>
    <name type="common">Brandt's bat</name>
    <dbReference type="NCBI Taxonomy" id="109478"/>
    <lineage>
        <taxon>Eukaryota</taxon>
        <taxon>Metazoa</taxon>
        <taxon>Chordata</taxon>
        <taxon>Craniata</taxon>
        <taxon>Vertebrata</taxon>
        <taxon>Euteleostomi</taxon>
        <taxon>Mammalia</taxon>
        <taxon>Eutheria</taxon>
        <taxon>Laurasiatheria</taxon>
        <taxon>Chiroptera</taxon>
        <taxon>Yangochiroptera</taxon>
        <taxon>Vespertilionidae</taxon>
        <taxon>Myotis</taxon>
    </lineage>
</organism>
<feature type="compositionally biased region" description="Acidic residues" evidence="17">
    <location>
        <begin position="133"/>
        <end position="143"/>
    </location>
</feature>
<dbReference type="EMBL" id="KE164201">
    <property type="protein sequence ID" value="EPQ15962.1"/>
    <property type="molecule type" value="Genomic_DNA"/>
</dbReference>
<feature type="compositionally biased region" description="Low complexity" evidence="17">
    <location>
        <begin position="222"/>
        <end position="246"/>
    </location>
</feature>
<feature type="compositionally biased region" description="Acidic residues" evidence="17">
    <location>
        <begin position="446"/>
        <end position="462"/>
    </location>
</feature>
<reference evidence="19 20" key="1">
    <citation type="journal article" date="2013" name="Nat. Commun.">
        <title>Genome analysis reveals insights into physiology and longevity of the Brandt's bat Myotis brandtii.</title>
        <authorList>
            <person name="Seim I."/>
            <person name="Fang X."/>
            <person name="Xiong Z."/>
            <person name="Lobanov A.V."/>
            <person name="Huang Z."/>
            <person name="Ma S."/>
            <person name="Feng Y."/>
            <person name="Turanov A.A."/>
            <person name="Zhu Y."/>
            <person name="Lenz T.L."/>
            <person name="Gerashchenko M.V."/>
            <person name="Fan D."/>
            <person name="Hee Yim S."/>
            <person name="Yao X."/>
            <person name="Jordan D."/>
            <person name="Xiong Y."/>
            <person name="Ma Y."/>
            <person name="Lyapunov A.N."/>
            <person name="Chen G."/>
            <person name="Kulakova O.I."/>
            <person name="Sun Y."/>
            <person name="Lee S.G."/>
            <person name="Bronson R.T."/>
            <person name="Moskalev A.A."/>
            <person name="Sunyaev S.R."/>
            <person name="Zhang G."/>
            <person name="Krogh A."/>
            <person name="Wang J."/>
            <person name="Gladyshev V.N."/>
        </authorList>
    </citation>
    <scope>NUCLEOTIDE SEQUENCE [LARGE SCALE GENOMIC DNA]</scope>
</reference>
<dbReference type="KEGG" id="myb:102258962"/>
<dbReference type="Pfam" id="PF10488">
    <property type="entry name" value="PP1c_bdg"/>
    <property type="match status" value="1"/>
</dbReference>
<dbReference type="Proteomes" id="UP000052978">
    <property type="component" value="Unassembled WGS sequence"/>
</dbReference>
<feature type="compositionally biased region" description="Basic and acidic residues" evidence="17">
    <location>
        <begin position="101"/>
        <end position="113"/>
    </location>
</feature>
<feature type="compositionally biased region" description="Acidic residues" evidence="17">
    <location>
        <begin position="569"/>
        <end position="580"/>
    </location>
</feature>
<keyword evidence="11" id="KW-0346">Stress response</keyword>
<keyword evidence="9" id="KW-0832">Ubl conjugation</keyword>
<evidence type="ECO:0000256" key="16">
    <source>
        <dbReference type="ARBA" id="ARBA00047011"/>
    </source>
</evidence>
<evidence type="ECO:0000313" key="20">
    <source>
        <dbReference type="Proteomes" id="UP000052978"/>
    </source>
</evidence>
<evidence type="ECO:0000256" key="9">
    <source>
        <dbReference type="ARBA" id="ARBA00022843"/>
    </source>
</evidence>
<evidence type="ECO:0000256" key="3">
    <source>
        <dbReference type="ARBA" id="ARBA00010161"/>
    </source>
</evidence>
<feature type="compositionally biased region" description="Acidic residues" evidence="17">
    <location>
        <begin position="485"/>
        <end position="499"/>
    </location>
</feature>
<feature type="compositionally biased region" description="Basic and acidic residues" evidence="17">
    <location>
        <begin position="247"/>
        <end position="261"/>
    </location>
</feature>
<dbReference type="GO" id="GO:0019888">
    <property type="term" value="F:protein phosphatase regulator activity"/>
    <property type="evidence" value="ECO:0007669"/>
    <property type="project" value="TreeGrafter"/>
</dbReference>
<feature type="region of interest" description="Disordered" evidence="17">
    <location>
        <begin position="1"/>
        <end position="32"/>
    </location>
</feature>
<dbReference type="InterPro" id="IPR051254">
    <property type="entry name" value="PPP1R15"/>
</dbReference>
<evidence type="ECO:0000256" key="17">
    <source>
        <dbReference type="SAM" id="MobiDB-lite"/>
    </source>
</evidence>
<evidence type="ECO:0000256" key="15">
    <source>
        <dbReference type="ARBA" id="ARBA00042438"/>
    </source>
</evidence>
<dbReference type="GO" id="GO:0005789">
    <property type="term" value="C:endoplasmic reticulum membrane"/>
    <property type="evidence" value="ECO:0007669"/>
    <property type="project" value="UniProtKB-SubCell"/>
</dbReference>
<evidence type="ECO:0000256" key="7">
    <source>
        <dbReference type="ARBA" id="ARBA00022787"/>
    </source>
</evidence>
<feature type="compositionally biased region" description="Acidic residues" evidence="17">
    <location>
        <begin position="323"/>
        <end position="335"/>
    </location>
</feature>
<comment type="subcellular location">
    <subcellularLocation>
        <location evidence="1">Endoplasmic reticulum membrane</location>
        <topology evidence="1">Peripheral membrane protein</topology>
        <orientation evidence="1">Cytoplasmic side</orientation>
    </subcellularLocation>
    <subcellularLocation>
        <location evidence="2">Mitochondrion outer membrane</location>
        <topology evidence="2">Peripheral membrane protein</topology>
        <orientation evidence="2">Cytoplasmic side</orientation>
    </subcellularLocation>
</comment>
<dbReference type="GO" id="GO:0006417">
    <property type="term" value="P:regulation of translation"/>
    <property type="evidence" value="ECO:0007669"/>
    <property type="project" value="UniProtKB-KW"/>
</dbReference>
<protein>
    <recommendedName>
        <fullName evidence="14">Protein phosphatase 1 regulatory subunit 15A</fullName>
    </recommendedName>
    <alternativeName>
        <fullName evidence="15">Growth arrest and DNA damage-inducible protein GADD34</fullName>
    </alternativeName>
</protein>
<keyword evidence="12" id="KW-0496">Mitochondrion</keyword>
<dbReference type="eggNOG" id="ENOG502S745">
    <property type="taxonomic scope" value="Eukaryota"/>
</dbReference>
<evidence type="ECO:0000256" key="14">
    <source>
        <dbReference type="ARBA" id="ARBA00040008"/>
    </source>
</evidence>
<dbReference type="GO" id="GO:0006915">
    <property type="term" value="P:apoptotic process"/>
    <property type="evidence" value="ECO:0007669"/>
    <property type="project" value="UniProtKB-KW"/>
</dbReference>
<proteinExistence type="inferred from homology"/>
<evidence type="ECO:0000259" key="18">
    <source>
        <dbReference type="Pfam" id="PF10488"/>
    </source>
</evidence>
<evidence type="ECO:0000256" key="11">
    <source>
        <dbReference type="ARBA" id="ARBA00023016"/>
    </source>
</evidence>
<keyword evidence="10" id="KW-0810">Translation regulation</keyword>
<keyword evidence="13" id="KW-0472">Membrane</keyword>
<feature type="compositionally biased region" description="Acidic residues" evidence="17">
    <location>
        <begin position="404"/>
        <end position="423"/>
    </location>
</feature>
<evidence type="ECO:0000256" key="4">
    <source>
        <dbReference type="ARBA" id="ARBA00022553"/>
    </source>
</evidence>
<dbReference type="GO" id="GO:0005741">
    <property type="term" value="C:mitochondrial outer membrane"/>
    <property type="evidence" value="ECO:0007669"/>
    <property type="project" value="UniProtKB-SubCell"/>
</dbReference>
<evidence type="ECO:0000256" key="12">
    <source>
        <dbReference type="ARBA" id="ARBA00023128"/>
    </source>
</evidence>
<sequence length="750" mass="81218">MLLAAQAGAFAPEVTRSPHPPRQMAPGQVPQPLPWRDAHPFFLLSPLMGLLSRAWSRLRGPGPLKPWLEDAVTSADQGDACLEEATKAALATHYAPWGGHPPREPGDSGRAVEDGGSSCPDRETNSSLLEAWDLSEDDEEYGGEEATSIPKEQGSDYIGGQPAPMTLSLLRTLQDPPGEEETEEGGVAEDKVMTFFSFPPSHWEHCPGMEEEEDGEGVNKVPTTSTSPSSPGSKPSAWVCAAGAEEAGAKEEERTESEDTGKTSITSSSAGARPSAWECNSGEESEEKDGKAEKEADPEPHSSVLSHRPLLRTWQHQPNKITEDDEEEEEEEDNASGEAEGLSAIPTTSTFLRAWVYQPGEDTEEEDEDSDSGVSEEEGEAEGPSSIPPTSTFLRAWVYRPGEDTEEEDEDSDSGVSEEEGEAEGPSSIPPTSTFLRAWVYRPGEDTDEDSDSGASEEEGEAEGPSSIPPTSTFLRAWMYRPGEDTEEEDEDSDSGAAEEEGKAEGPSSIPPTSTFLRAWVYRPGEDTEEEYEENEDEKDDSETAGSDPSSSLQAQSALLRDWTYPPGEEAEGVEAAEEWGEAEPFRVAIYLPGEKPPPPWPLPRLPLRLQRRLKSAGTPTQHPDPETPEKARKVHFSEKVSIHFLIVWAGPAQAARRGPWEQFARDRSRFARRIAQAEEKLGPCLTPAARARAWARLGDPPSSLAAIPATTQTLPTSCVQATLLSHTVASPSPLCVSVSPALDLSGRRG</sequence>
<comment type="subunit">
    <text evidence="16">Interacts with PPP1CA. Interacts with EIF2S1. Interacts with PCNA. Interacts with LYN and KMT2A/MLL1. Interacts with PPP1R1A and SMARCB1. Interacts with SMAD7. Interacts with BAG1. Interacts with NOX4.</text>
</comment>
<keyword evidence="7" id="KW-1000">Mitochondrion outer membrane</keyword>
<dbReference type="OrthoDB" id="5976067at2759"/>
<keyword evidence="8" id="KW-0256">Endoplasmic reticulum</keyword>
<feature type="compositionally biased region" description="Acidic residues" evidence="17">
    <location>
        <begin position="527"/>
        <end position="543"/>
    </location>
</feature>
<accession>S7Q597</accession>
<keyword evidence="20" id="KW-1185">Reference proteome</keyword>
<feature type="compositionally biased region" description="Basic and acidic residues" evidence="17">
    <location>
        <begin position="288"/>
        <end position="300"/>
    </location>
</feature>
<feature type="compositionally biased region" description="Low complexity" evidence="17">
    <location>
        <begin position="550"/>
        <end position="560"/>
    </location>
</feature>
<evidence type="ECO:0000256" key="2">
    <source>
        <dbReference type="ARBA" id="ARBA00004570"/>
    </source>
</evidence>
<name>S7Q597_MYOBR</name>
<evidence type="ECO:0000256" key="6">
    <source>
        <dbReference type="ARBA" id="ARBA00022737"/>
    </source>
</evidence>
<dbReference type="GO" id="GO:0000164">
    <property type="term" value="C:protein phosphatase type 1 complex"/>
    <property type="evidence" value="ECO:0007669"/>
    <property type="project" value="TreeGrafter"/>
</dbReference>
<dbReference type="AlphaFoldDB" id="S7Q597"/>
<keyword evidence="5" id="KW-0053">Apoptosis</keyword>
<dbReference type="PANTHER" id="PTHR16489">
    <property type="entry name" value="GH11727P"/>
    <property type="match status" value="1"/>
</dbReference>
<feature type="region of interest" description="Disordered" evidence="17">
    <location>
        <begin position="95"/>
        <end position="161"/>
    </location>
</feature>
<feature type="domain" description="Protein phosphatase 1 regulatory subunit 15A/B C-terminal" evidence="18">
    <location>
        <begin position="628"/>
        <end position="698"/>
    </location>
</feature>
<keyword evidence="4" id="KW-0597">Phosphoprotein</keyword>
<comment type="similarity">
    <text evidence="3">Belongs to the PPP1R15 family.</text>
</comment>
<evidence type="ECO:0000256" key="13">
    <source>
        <dbReference type="ARBA" id="ARBA00023136"/>
    </source>
</evidence>
<evidence type="ECO:0000256" key="5">
    <source>
        <dbReference type="ARBA" id="ARBA00022703"/>
    </source>
</evidence>
<feature type="region of interest" description="Disordered" evidence="17">
    <location>
        <begin position="198"/>
        <end position="580"/>
    </location>
</feature>
<gene>
    <name evidence="19" type="ORF">D623_10017617</name>
</gene>
<feature type="compositionally biased region" description="Pro residues" evidence="17">
    <location>
        <begin position="18"/>
        <end position="32"/>
    </location>
</feature>